<evidence type="ECO:0000313" key="4">
    <source>
        <dbReference type="Proteomes" id="UP000325313"/>
    </source>
</evidence>
<evidence type="ECO:0000313" key="2">
    <source>
        <dbReference type="EMBL" id="KAA1130933.1"/>
    </source>
</evidence>
<proteinExistence type="predicted"/>
<name>A0A5B0S1I7_PUCGR</name>
<dbReference type="Proteomes" id="UP000324748">
    <property type="component" value="Unassembled WGS sequence"/>
</dbReference>
<evidence type="ECO:0000313" key="3">
    <source>
        <dbReference type="Proteomes" id="UP000324748"/>
    </source>
</evidence>
<accession>A0A5B0S1I7</accession>
<dbReference type="OrthoDB" id="2496311at2759"/>
<protein>
    <submittedName>
        <fullName evidence="2">Uncharacterized protein</fullName>
    </submittedName>
</protein>
<dbReference type="AlphaFoldDB" id="A0A5B0S1I7"/>
<evidence type="ECO:0000313" key="1">
    <source>
        <dbReference type="EMBL" id="KAA1069556.1"/>
    </source>
</evidence>
<dbReference type="Proteomes" id="UP000325313">
    <property type="component" value="Unassembled WGS sequence"/>
</dbReference>
<dbReference type="EMBL" id="VDEP01000105">
    <property type="protein sequence ID" value="KAA1130933.1"/>
    <property type="molecule type" value="Genomic_DNA"/>
</dbReference>
<gene>
    <name evidence="1" type="ORF">PGT21_028093</name>
    <name evidence="2" type="ORF">PGTUg99_010738</name>
</gene>
<keyword evidence="3" id="KW-1185">Reference proteome</keyword>
<dbReference type="EMBL" id="VSWC01000183">
    <property type="protein sequence ID" value="KAA1069556.1"/>
    <property type="molecule type" value="Genomic_DNA"/>
</dbReference>
<comment type="caution">
    <text evidence="2">The sequence shown here is derived from an EMBL/GenBank/DDBJ whole genome shotgun (WGS) entry which is preliminary data.</text>
</comment>
<sequence length="267" mass="30011">MFATQAVQAAAYKKAYIPIKTSSVCEVSFSMKKTLIRSPATDSQNSKGKDMAQFIFGSLTILLSLLQLRVSAYEVTLDPPINSNNTIQKFTLQRKLSWTNQDFVLYKQNSTAPIIKIENHMANQFTGFFGLDLTFPDGRYLDVKANAGQVVCGFRQIYEISDGVRFRIDPRGIHSDRWKIDKSGNLTANYTWYRNVRRLAGVIKSDNNRKVACFNATTFGSKAMSGIFHSRWPGLSNYTISTNGDVPIEVLASLYATAIVRRDKCGW</sequence>
<organism evidence="2 4">
    <name type="scientific">Puccinia graminis f. sp. tritici</name>
    <dbReference type="NCBI Taxonomy" id="56615"/>
    <lineage>
        <taxon>Eukaryota</taxon>
        <taxon>Fungi</taxon>
        <taxon>Dikarya</taxon>
        <taxon>Basidiomycota</taxon>
        <taxon>Pucciniomycotina</taxon>
        <taxon>Pucciniomycetes</taxon>
        <taxon>Pucciniales</taxon>
        <taxon>Pucciniaceae</taxon>
        <taxon>Puccinia</taxon>
    </lineage>
</organism>
<reference evidence="3 4" key="1">
    <citation type="submission" date="2019-05" db="EMBL/GenBank/DDBJ databases">
        <title>Emergence of the Ug99 lineage of the wheat stem rust pathogen through somatic hybridization.</title>
        <authorList>
            <person name="Li F."/>
            <person name="Upadhyaya N.M."/>
            <person name="Sperschneider J."/>
            <person name="Matny O."/>
            <person name="Nguyen-Phuc H."/>
            <person name="Mago R."/>
            <person name="Raley C."/>
            <person name="Miller M.E."/>
            <person name="Silverstein K.A.T."/>
            <person name="Henningsen E."/>
            <person name="Hirsch C.D."/>
            <person name="Visser B."/>
            <person name="Pretorius Z.A."/>
            <person name="Steffenson B.J."/>
            <person name="Schwessinger B."/>
            <person name="Dodds P.N."/>
            <person name="Figueroa M."/>
        </authorList>
    </citation>
    <scope>NUCLEOTIDE SEQUENCE [LARGE SCALE GENOMIC DNA]</scope>
    <source>
        <strain evidence="1">21-0</strain>
        <strain evidence="2 4">Ug99</strain>
    </source>
</reference>